<evidence type="ECO:0000313" key="3">
    <source>
        <dbReference type="Proteomes" id="UP001160334"/>
    </source>
</evidence>
<proteinExistence type="predicted"/>
<dbReference type="InterPro" id="IPR029063">
    <property type="entry name" value="SAM-dependent_MTases_sf"/>
</dbReference>
<protein>
    <recommendedName>
        <fullName evidence="1">DNA methylase adenine-specific domain-containing protein</fullName>
    </recommendedName>
</protein>
<dbReference type="Pfam" id="PF02384">
    <property type="entry name" value="N6_Mtase"/>
    <property type="match status" value="1"/>
</dbReference>
<evidence type="ECO:0000259" key="1">
    <source>
        <dbReference type="Pfam" id="PF02384"/>
    </source>
</evidence>
<keyword evidence="3" id="KW-1185">Reference proteome</keyword>
<accession>A0ABT6MKH7</accession>
<comment type="caution">
    <text evidence="2">The sequence shown here is derived from an EMBL/GenBank/DDBJ whole genome shotgun (WGS) entry which is preliminary data.</text>
</comment>
<evidence type="ECO:0000313" key="2">
    <source>
        <dbReference type="EMBL" id="MDH6284301.1"/>
    </source>
</evidence>
<dbReference type="Gene3D" id="3.40.50.150">
    <property type="entry name" value="Vaccinia Virus protein VP39"/>
    <property type="match status" value="1"/>
</dbReference>
<dbReference type="Proteomes" id="UP001160334">
    <property type="component" value="Unassembled WGS sequence"/>
</dbReference>
<sequence length="292" mass="31026">MPDPRPTTTARDIAAAVTDAWRRTSNNPSTLEIPLGTVAALSLHCLVADQPAQSTRALAQLDRSDLLAVLEETWARAWFTQPYLVEIASPLRRWLDADVSDDTIRSVRAVLDAAVSAGLPRLIDPRPGTPVVDVLGYLSTELRPARARQHLGEFYTPPEVADVMATLTIPELPAPGRLFTDPTAGTGGLLAATANRIRALGGDPGDYGWEMGDINHLSVACAAANAITWGLGNHVLVYRADTLAPGDHRAEAIATRTAVIDHHQSVVRAARLAALLTRQPTAAAQTPVAAAS</sequence>
<dbReference type="RefSeq" id="WP_280763529.1">
    <property type="nucleotide sequence ID" value="NZ_JARXVC010000020.1"/>
</dbReference>
<dbReference type="InterPro" id="IPR003356">
    <property type="entry name" value="DNA_methylase_A-5"/>
</dbReference>
<feature type="domain" description="DNA methylase adenine-specific" evidence="1">
    <location>
        <begin position="148"/>
        <end position="249"/>
    </location>
</feature>
<dbReference type="PRINTS" id="PR00507">
    <property type="entry name" value="N12N6MTFRASE"/>
</dbReference>
<dbReference type="SUPFAM" id="SSF53335">
    <property type="entry name" value="S-adenosyl-L-methionine-dependent methyltransferases"/>
    <property type="match status" value="1"/>
</dbReference>
<organism evidence="2 3">
    <name type="scientific">Prescottella agglutinans</name>
    <dbReference type="NCBI Taxonomy" id="1644129"/>
    <lineage>
        <taxon>Bacteria</taxon>
        <taxon>Bacillati</taxon>
        <taxon>Actinomycetota</taxon>
        <taxon>Actinomycetes</taxon>
        <taxon>Mycobacteriales</taxon>
        <taxon>Nocardiaceae</taxon>
        <taxon>Prescottella</taxon>
    </lineage>
</organism>
<dbReference type="EMBL" id="JARXVC010000020">
    <property type="protein sequence ID" value="MDH6284301.1"/>
    <property type="molecule type" value="Genomic_DNA"/>
</dbReference>
<name>A0ABT6MKH7_9NOCA</name>
<reference evidence="2 3" key="1">
    <citation type="submission" date="2023-04" db="EMBL/GenBank/DDBJ databases">
        <title>Forest soil microbial communities from Buena Vista Peninsula, Colon Province, Panama.</title>
        <authorList>
            <person name="Bouskill N."/>
        </authorList>
    </citation>
    <scope>NUCLEOTIDE SEQUENCE [LARGE SCALE GENOMIC DNA]</scope>
    <source>
        <strain evidence="2 3">CFH S0262</strain>
    </source>
</reference>
<gene>
    <name evidence="2" type="ORF">M2280_005559</name>
</gene>